<evidence type="ECO:0000256" key="6">
    <source>
        <dbReference type="PROSITE-ProRule" id="PRU00108"/>
    </source>
</evidence>
<dbReference type="EMBL" id="BPLQ01015713">
    <property type="protein sequence ID" value="GIY90444.1"/>
    <property type="molecule type" value="Genomic_DNA"/>
</dbReference>
<dbReference type="InterPro" id="IPR017970">
    <property type="entry name" value="Homeobox_CS"/>
</dbReference>
<keyword evidence="4 6" id="KW-0371">Homeobox</keyword>
<feature type="domain" description="Homeobox" evidence="9">
    <location>
        <begin position="366"/>
        <end position="426"/>
    </location>
</feature>
<dbReference type="FunFam" id="1.10.10.60:FF:000078">
    <property type="entry name" value="NK2 homeobox 3"/>
    <property type="match status" value="1"/>
</dbReference>
<dbReference type="GO" id="GO:0000978">
    <property type="term" value="F:RNA polymerase II cis-regulatory region sequence-specific DNA binding"/>
    <property type="evidence" value="ECO:0007669"/>
    <property type="project" value="TreeGrafter"/>
</dbReference>
<name>A0AAV4X792_9ARAC</name>
<comment type="subcellular location">
    <subcellularLocation>
        <location evidence="1 6 7">Nucleus</location>
    </subcellularLocation>
</comment>
<dbReference type="PROSITE" id="PS00027">
    <property type="entry name" value="HOMEOBOX_1"/>
    <property type="match status" value="1"/>
</dbReference>
<dbReference type="CDD" id="cd00086">
    <property type="entry name" value="homeodomain"/>
    <property type="match status" value="1"/>
</dbReference>
<evidence type="ECO:0000256" key="5">
    <source>
        <dbReference type="ARBA" id="ARBA00023242"/>
    </source>
</evidence>
<evidence type="ECO:0000256" key="2">
    <source>
        <dbReference type="ARBA" id="ARBA00005661"/>
    </source>
</evidence>
<comment type="similarity">
    <text evidence="2">Belongs to the NK-2 homeobox family.</text>
</comment>
<dbReference type="InterPro" id="IPR050394">
    <property type="entry name" value="Homeobox_NK-like"/>
</dbReference>
<sequence length="529" mass="58504">MIDVTVITKLKSISTPPYPYPYPNFVSPPTPPAMPADLPGEFRRGGNEIKPPSSKREKGGWQKFPAEEKPLLGSIFPSMQIRAWLKPGDVTPSGLGGYRHWKNKEPHLSRKHRQEDFELLLEDIRVLQLNQICQLFYSEKFVITASFKQKKLDWCDSGQDLFFSYQAMLASPQQAVGTPFSVKDILNLTDQAGFDQALLYAQSLEKLFDDGMDTFYMGGGPGTMVQSTSPAPSYMFGDFVKQNYQQTTPLTSPHVQSLSHLCPPFPSGSPGLICSNYSNGGNYDDGGMGYNNGSLRHPTVCSPAESEDKKPLLIQSYNTVSTTPNHLNISQTTAETRIVSPSVPSTTAVKSEPSSSGSSSQPTRQRTRRKPRVLFSQAQVYELERRFKQQRYLSAPEREQLANVLKLTSTQVKIWFQNRRYKCKRQRQDKTLELTAANLHQARRVAVPVLVRDGKPCPSAYSSVPTGGNPGYYPSPTAATVPTSGSSYPTGVGHYSHPQMTSVQQNGATNTSVTNGGGVYSNLQQLPGW</sequence>
<dbReference type="Pfam" id="PF00046">
    <property type="entry name" value="Homeodomain"/>
    <property type="match status" value="1"/>
</dbReference>
<dbReference type="Proteomes" id="UP001054837">
    <property type="component" value="Unassembled WGS sequence"/>
</dbReference>
<dbReference type="InterPro" id="IPR020479">
    <property type="entry name" value="HD_metazoa"/>
</dbReference>
<evidence type="ECO:0000256" key="4">
    <source>
        <dbReference type="ARBA" id="ARBA00023155"/>
    </source>
</evidence>
<dbReference type="Gene3D" id="1.10.10.60">
    <property type="entry name" value="Homeodomain-like"/>
    <property type="match status" value="1"/>
</dbReference>
<feature type="compositionally biased region" description="Low complexity" evidence="8">
    <location>
        <begin position="350"/>
        <end position="364"/>
    </location>
</feature>
<dbReference type="GO" id="GO:0000981">
    <property type="term" value="F:DNA-binding transcription factor activity, RNA polymerase II-specific"/>
    <property type="evidence" value="ECO:0007669"/>
    <property type="project" value="InterPro"/>
</dbReference>
<dbReference type="PRINTS" id="PR00024">
    <property type="entry name" value="HOMEOBOX"/>
</dbReference>
<feature type="region of interest" description="Disordered" evidence="8">
    <location>
        <begin position="333"/>
        <end position="372"/>
    </location>
</feature>
<dbReference type="AlphaFoldDB" id="A0AAV4X792"/>
<dbReference type="SUPFAM" id="SSF46689">
    <property type="entry name" value="Homeodomain-like"/>
    <property type="match status" value="1"/>
</dbReference>
<organism evidence="10 11">
    <name type="scientific">Caerostris darwini</name>
    <dbReference type="NCBI Taxonomy" id="1538125"/>
    <lineage>
        <taxon>Eukaryota</taxon>
        <taxon>Metazoa</taxon>
        <taxon>Ecdysozoa</taxon>
        <taxon>Arthropoda</taxon>
        <taxon>Chelicerata</taxon>
        <taxon>Arachnida</taxon>
        <taxon>Araneae</taxon>
        <taxon>Araneomorphae</taxon>
        <taxon>Entelegynae</taxon>
        <taxon>Araneoidea</taxon>
        <taxon>Araneidae</taxon>
        <taxon>Caerostris</taxon>
    </lineage>
</organism>
<dbReference type="InterPro" id="IPR001356">
    <property type="entry name" value="HD"/>
</dbReference>
<dbReference type="GO" id="GO:0005634">
    <property type="term" value="C:nucleus"/>
    <property type="evidence" value="ECO:0007669"/>
    <property type="project" value="UniProtKB-SubCell"/>
</dbReference>
<evidence type="ECO:0000256" key="1">
    <source>
        <dbReference type="ARBA" id="ARBA00004123"/>
    </source>
</evidence>
<dbReference type="PANTHER" id="PTHR24340">
    <property type="entry name" value="HOMEOBOX PROTEIN NKX"/>
    <property type="match status" value="1"/>
</dbReference>
<dbReference type="SMART" id="SM00389">
    <property type="entry name" value="HOX"/>
    <property type="match status" value="1"/>
</dbReference>
<dbReference type="GO" id="GO:0030154">
    <property type="term" value="P:cell differentiation"/>
    <property type="evidence" value="ECO:0007669"/>
    <property type="project" value="TreeGrafter"/>
</dbReference>
<evidence type="ECO:0000256" key="8">
    <source>
        <dbReference type="SAM" id="MobiDB-lite"/>
    </source>
</evidence>
<evidence type="ECO:0000313" key="10">
    <source>
        <dbReference type="EMBL" id="GIY90444.1"/>
    </source>
</evidence>
<dbReference type="InterPro" id="IPR009057">
    <property type="entry name" value="Homeodomain-like_sf"/>
</dbReference>
<proteinExistence type="inferred from homology"/>
<evidence type="ECO:0000313" key="11">
    <source>
        <dbReference type="Proteomes" id="UP001054837"/>
    </source>
</evidence>
<protein>
    <submittedName>
        <fullName evidence="10">Homeobox protein Nkx-2.5</fullName>
    </submittedName>
</protein>
<keyword evidence="3 6" id="KW-0238">DNA-binding</keyword>
<comment type="caution">
    <text evidence="10">The sequence shown here is derived from an EMBL/GenBank/DDBJ whole genome shotgun (WGS) entry which is preliminary data.</text>
</comment>
<dbReference type="PROSITE" id="PS50071">
    <property type="entry name" value="HOMEOBOX_2"/>
    <property type="match status" value="1"/>
</dbReference>
<accession>A0AAV4X792</accession>
<reference evidence="10 11" key="1">
    <citation type="submission" date="2021-06" db="EMBL/GenBank/DDBJ databases">
        <title>Caerostris darwini draft genome.</title>
        <authorList>
            <person name="Kono N."/>
            <person name="Arakawa K."/>
        </authorList>
    </citation>
    <scope>NUCLEOTIDE SEQUENCE [LARGE SCALE GENOMIC DNA]</scope>
</reference>
<feature type="DNA-binding region" description="Homeobox" evidence="6">
    <location>
        <begin position="368"/>
        <end position="427"/>
    </location>
</feature>
<dbReference type="PANTHER" id="PTHR24340:SF111">
    <property type="entry name" value="HOMEOBOX DOMAIN-CONTAINING PROTEIN"/>
    <property type="match status" value="1"/>
</dbReference>
<keyword evidence="5 6" id="KW-0539">Nucleus</keyword>
<gene>
    <name evidence="10" type="primary">Nkx2-5</name>
    <name evidence="10" type="ORF">CDAR_194781</name>
</gene>
<evidence type="ECO:0000259" key="9">
    <source>
        <dbReference type="PROSITE" id="PS50071"/>
    </source>
</evidence>
<evidence type="ECO:0000256" key="3">
    <source>
        <dbReference type="ARBA" id="ARBA00023125"/>
    </source>
</evidence>
<keyword evidence="11" id="KW-1185">Reference proteome</keyword>
<evidence type="ECO:0000256" key="7">
    <source>
        <dbReference type="RuleBase" id="RU000682"/>
    </source>
</evidence>